<keyword evidence="1" id="KW-0067">ATP-binding</keyword>
<dbReference type="Proteomes" id="UP001642484">
    <property type="component" value="Unassembled WGS sequence"/>
</dbReference>
<evidence type="ECO:0000256" key="2">
    <source>
        <dbReference type="SAM" id="Coils"/>
    </source>
</evidence>
<feature type="binding site" evidence="1">
    <location>
        <begin position="272"/>
        <end position="279"/>
    </location>
    <ligand>
        <name>ATP</name>
        <dbReference type="ChEBI" id="CHEBI:30616"/>
    </ligand>
</feature>
<dbReference type="InterPro" id="IPR001752">
    <property type="entry name" value="Kinesin_motor_dom"/>
</dbReference>
<keyword evidence="1" id="KW-0547">Nucleotide-binding</keyword>
<keyword evidence="5" id="KW-1185">Reference proteome</keyword>
<name>A0ABP0HBH5_9DINO</name>
<evidence type="ECO:0000313" key="4">
    <source>
        <dbReference type="EMBL" id="CAK8987556.1"/>
    </source>
</evidence>
<feature type="domain" description="Kinesin motor" evidence="3">
    <location>
        <begin position="202"/>
        <end position="562"/>
    </location>
</feature>
<dbReference type="PANTHER" id="PTHR24115:SF545">
    <property type="entry name" value="KINESIN-LIKE PROTEIN KIP2"/>
    <property type="match status" value="1"/>
</dbReference>
<proteinExistence type="inferred from homology"/>
<protein>
    <recommendedName>
        <fullName evidence="3">Kinesin motor domain-containing protein</fullName>
    </recommendedName>
</protein>
<dbReference type="PROSITE" id="PS50067">
    <property type="entry name" value="KINESIN_MOTOR_2"/>
    <property type="match status" value="1"/>
</dbReference>
<keyword evidence="1" id="KW-0505">Motor protein</keyword>
<evidence type="ECO:0000259" key="3">
    <source>
        <dbReference type="PROSITE" id="PS50067"/>
    </source>
</evidence>
<dbReference type="InterPro" id="IPR036961">
    <property type="entry name" value="Kinesin_motor_dom_sf"/>
</dbReference>
<comment type="similarity">
    <text evidence="1">Belongs to the TRAFAC class myosin-kinesin ATPase superfamily. Kinesin family.</text>
</comment>
<dbReference type="SUPFAM" id="SSF52540">
    <property type="entry name" value="P-loop containing nucleoside triphosphate hydrolases"/>
    <property type="match status" value="1"/>
</dbReference>
<feature type="coiled-coil region" evidence="2">
    <location>
        <begin position="571"/>
        <end position="601"/>
    </location>
</feature>
<accession>A0ABP0HBH5</accession>
<dbReference type="PRINTS" id="PR00380">
    <property type="entry name" value="KINESINHEAVY"/>
</dbReference>
<comment type="caution">
    <text evidence="4">The sequence shown here is derived from an EMBL/GenBank/DDBJ whole genome shotgun (WGS) entry which is preliminary data.</text>
</comment>
<gene>
    <name evidence="4" type="ORF">CCMP2556_LOCUS914</name>
</gene>
<dbReference type="InterPro" id="IPR027640">
    <property type="entry name" value="Kinesin-like_fam"/>
</dbReference>
<reference evidence="4 5" key="1">
    <citation type="submission" date="2024-02" db="EMBL/GenBank/DDBJ databases">
        <authorList>
            <person name="Chen Y."/>
            <person name="Shah S."/>
            <person name="Dougan E. K."/>
            <person name="Thang M."/>
            <person name="Chan C."/>
        </authorList>
    </citation>
    <scope>NUCLEOTIDE SEQUENCE [LARGE SCALE GENOMIC DNA]</scope>
</reference>
<sequence length="804" mass="90464">MGHGHSSELHPLNILAFCDWQHRGICTQLSRALRSSLQLTEENQGYWRFLCERLAEEHDIYVPRFVENGCPIAKDWRALFLELNAVKEAADGKSVEKSEDFKIGVAARFRPSMATSDMAEEDGVVLPLHQKVQLVRRQLGCTSKEAVSLIMQKQQRLKGKVAIESSEGIFQPCLSPGYDKENRQQNTDMIMTNEKKVEEIDEVNIDARCSILSVQEEKASVLAVTKNSGLHDFAFDKVFAERTLQPHVYEEAARRLVMEFLNGTSASIICYGQTASGKTHTMFGPPGQASEELQGLVPRTCAEVLQAVERWSSRGLQVQLSASYVELFGSEVSDLLREGRVVGQHREGRYSAVRATDRVGHRYVLDGHTEWHIQSLEELQELLEHGDAAKRRAATAMNERSTRAHTVFVLSLQVTSGDKHARQSRFYFADLGGSEQLSKSKVDAETKAKVLVVGGEEQSRLSWQEYNRHRQRVYETLNINKGLFSLKRVIEALHQRCRMAQEGVPSHALPYVPYQDSKLTMLLQEALGGSARTLIITTVTMDPTHAEESLQTLRFAETCAQVQKRREGDQAASIIVALDKIEQEIQALQQVIARKERWETRLLRRQDRDTVAGAFGEGTMVERIEVVPTSVLVGAEVEREQLEALLHRQAELKGLSSGISAFGKDYRSMRDEATKGAVDGGRGEDFRAGHFSSRTKAKDFEDEAVLADALRFFFRSCQQAEAVFGELKARTRLQRNEIPEGYHKAAKTMRQLWEDQLAQGHETRSFGKAMLDRCTAWRAAFKVDTSSRDAALSKLIHECGLQVE</sequence>
<dbReference type="SMART" id="SM00129">
    <property type="entry name" value="KISc"/>
    <property type="match status" value="1"/>
</dbReference>
<organism evidence="4 5">
    <name type="scientific">Durusdinium trenchii</name>
    <dbReference type="NCBI Taxonomy" id="1381693"/>
    <lineage>
        <taxon>Eukaryota</taxon>
        <taxon>Sar</taxon>
        <taxon>Alveolata</taxon>
        <taxon>Dinophyceae</taxon>
        <taxon>Suessiales</taxon>
        <taxon>Symbiodiniaceae</taxon>
        <taxon>Durusdinium</taxon>
    </lineage>
</organism>
<evidence type="ECO:0000313" key="5">
    <source>
        <dbReference type="Proteomes" id="UP001642484"/>
    </source>
</evidence>
<dbReference type="EMBL" id="CAXAMN010000303">
    <property type="protein sequence ID" value="CAK8987556.1"/>
    <property type="molecule type" value="Genomic_DNA"/>
</dbReference>
<keyword evidence="2" id="KW-0175">Coiled coil</keyword>
<dbReference type="InterPro" id="IPR027417">
    <property type="entry name" value="P-loop_NTPase"/>
</dbReference>
<dbReference type="PANTHER" id="PTHR24115">
    <property type="entry name" value="KINESIN-RELATED"/>
    <property type="match status" value="1"/>
</dbReference>
<dbReference type="Pfam" id="PF00225">
    <property type="entry name" value="Kinesin"/>
    <property type="match status" value="2"/>
</dbReference>
<dbReference type="Gene3D" id="3.40.850.10">
    <property type="entry name" value="Kinesin motor domain"/>
    <property type="match status" value="1"/>
</dbReference>
<evidence type="ECO:0000256" key="1">
    <source>
        <dbReference type="PROSITE-ProRule" id="PRU00283"/>
    </source>
</evidence>